<organism evidence="1 2">
    <name type="scientific">Ectopseudomonas toyotomiensis</name>
    <dbReference type="NCBI Taxonomy" id="554344"/>
    <lineage>
        <taxon>Bacteria</taxon>
        <taxon>Pseudomonadati</taxon>
        <taxon>Pseudomonadota</taxon>
        <taxon>Gammaproteobacteria</taxon>
        <taxon>Pseudomonadales</taxon>
        <taxon>Pseudomonadaceae</taxon>
        <taxon>Ectopseudomonas</taxon>
    </lineage>
</organism>
<proteinExistence type="predicted"/>
<dbReference type="EMBL" id="JAOCDH010000014">
    <property type="protein sequence ID" value="MDH0702439.1"/>
    <property type="molecule type" value="Genomic_DNA"/>
</dbReference>
<name>A0AA42LIQ9_9GAMM</name>
<accession>A0AA42LIQ9</accession>
<sequence length="168" mass="19584">MNLFDLRHKRLSLSQWATAYSYDAAWRNIEVEHYAYLRDRANQLLLFSEITFEIRNFLVTEAFDKYQAYVHLNAEAELGWMLHYRYDVLEGDRIVAKIGEGGHLYSLDHELLGCVSNTPGVVPRIIQYVDYAPVVVGTLDGLQIHRPTGEPWRMALRRNLNVQRWATS</sequence>
<dbReference type="AlphaFoldDB" id="A0AA42LIQ9"/>
<reference evidence="1" key="1">
    <citation type="submission" date="2022-09" db="EMBL/GenBank/DDBJ databases">
        <title>Intensive care unit water sources are persistently colonized with multi-drug resistant bacteria and are the site of extensive horizontal gene transfer of antibiotic resistance genes.</title>
        <authorList>
            <person name="Diorio-Toth L."/>
        </authorList>
    </citation>
    <scope>NUCLEOTIDE SEQUENCE</scope>
    <source>
        <strain evidence="1">GD03863</strain>
    </source>
</reference>
<evidence type="ECO:0000313" key="1">
    <source>
        <dbReference type="EMBL" id="MDH0702439.1"/>
    </source>
</evidence>
<evidence type="ECO:0000313" key="2">
    <source>
        <dbReference type="Proteomes" id="UP001161137"/>
    </source>
</evidence>
<protein>
    <submittedName>
        <fullName evidence="1">Uncharacterized protein</fullName>
    </submittedName>
</protein>
<comment type="caution">
    <text evidence="1">The sequence shown here is derived from an EMBL/GenBank/DDBJ whole genome shotgun (WGS) entry which is preliminary data.</text>
</comment>
<dbReference type="Proteomes" id="UP001161137">
    <property type="component" value="Unassembled WGS sequence"/>
</dbReference>
<dbReference type="RefSeq" id="WP_279836990.1">
    <property type="nucleotide sequence ID" value="NZ_JAOCDH010000014.1"/>
</dbReference>
<gene>
    <name evidence="1" type="ORF">N5D41_13210</name>
</gene>